<name>I7MDE9_TETTS</name>
<keyword evidence="3" id="KW-1185">Reference proteome</keyword>
<dbReference type="InParanoid" id="I7MDE9"/>
<gene>
    <name evidence="2" type="ORF">TTHERM_00062650</name>
</gene>
<dbReference type="EMBL" id="GG662853">
    <property type="protein sequence ID" value="EAR87455.2"/>
    <property type="molecule type" value="Genomic_DNA"/>
</dbReference>
<sequence length="973" mass="113963">MISYLMFIVDVIQNPTKSIVQALRYSNANKRNWLLNQQLYQIVLLAKQKFKNQESLRESQLAQIQEKIFYNNIVFDKKISECFNLLKQCLEEKKIALQQIGQDDINLEQIENYFMQIRKKRNHLECILKELCEQHYNNQVLIYLVDIFESTLQFNQKLGRNLSKLKKKYHSLPKSEDLLDQLTCTVFISLTKKIGEIKMVSNNFERVVPVSSNSEVIGKNINFMIPYEIAQFHDRILEKYIENYTPNNSYNILNLQIAKNSEGWGIPYTIKMQTFQLEMRDFGVCAILKQIVDNKRAFNQFQTIIVNPRNQQEFNMLRTINKSTSNLNSLIELNLLLVSGDSSNLIQNNKFESKNSQDEFIDFNQQKNYELQQILQSGISPTQKQYPKQKRLINIVQEKQEITNQSNFMDSINQQSMRENQNENLDQLDLGITIDINKNTNNFITSPLNSFRNQSSNQLLIKFQEIPQIQQVQKQFSSKQQEIEKSLLSQEIYQQRQFNSIKNYSQFGTDTITKILSDKDIEQSTNNLKQMTELTQMKQNNQNIDYSIQSDDNQQEIDDSQFKRTSTKKNQEGQIAQSVHSQNSTRSVKRDLLINQIQQKQSLTGLLILKLFGICSLILFLFLNILNFYLLEQEVIFQRDDYINIDWGSTLRETFSQVIGDQNLLGLLQIPYFKNPPQQQAQILKSILDYQKQRYTITQTLIKRYEQTDKSKTNLYEFMLDTKQKLYFGFSVTRNVTFDSYFGYVQIATFGYMYQVSQQIDVQTQNQLQIIVNYLETVTQLDSLQSDVNNKLNEELDNIVNQAQLSLIIIVCVSTVVSLNGLQKLNDYVISISGIRAPLIITKLLNYQDYFYAYLVRTQNLLNALSQQQNSFYNLIEKQYKETRFEQSSFEDYVYRILQSDACNAVKENTNLLIEQGFDYNQCLSTQNGVLNTGLVKSVQFLFETFKSRMPVYSIQDPKLFIDNISQNKFALQ</sequence>
<feature type="region of interest" description="Disordered" evidence="1">
    <location>
        <begin position="552"/>
        <end position="583"/>
    </location>
</feature>
<dbReference type="AlphaFoldDB" id="I7MDE9"/>
<dbReference type="RefSeq" id="XP_001007700.2">
    <property type="nucleotide sequence ID" value="XM_001007700.2"/>
</dbReference>
<evidence type="ECO:0000313" key="2">
    <source>
        <dbReference type="EMBL" id="EAR87455.2"/>
    </source>
</evidence>
<dbReference type="STRING" id="312017.I7MDE9"/>
<dbReference type="GeneID" id="7841860"/>
<reference evidence="3" key="1">
    <citation type="journal article" date="2006" name="PLoS Biol.">
        <title>Macronuclear genome sequence of the ciliate Tetrahymena thermophila, a model eukaryote.</title>
        <authorList>
            <person name="Eisen J.A."/>
            <person name="Coyne R.S."/>
            <person name="Wu M."/>
            <person name="Wu D."/>
            <person name="Thiagarajan M."/>
            <person name="Wortman J.R."/>
            <person name="Badger J.H."/>
            <person name="Ren Q."/>
            <person name="Amedeo P."/>
            <person name="Jones K.M."/>
            <person name="Tallon L.J."/>
            <person name="Delcher A.L."/>
            <person name="Salzberg S.L."/>
            <person name="Silva J.C."/>
            <person name="Haas B.J."/>
            <person name="Majoros W.H."/>
            <person name="Farzad M."/>
            <person name="Carlton J.M."/>
            <person name="Smith R.K. Jr."/>
            <person name="Garg J."/>
            <person name="Pearlman R.E."/>
            <person name="Karrer K.M."/>
            <person name="Sun L."/>
            <person name="Manning G."/>
            <person name="Elde N.C."/>
            <person name="Turkewitz A.P."/>
            <person name="Asai D.J."/>
            <person name="Wilkes D.E."/>
            <person name="Wang Y."/>
            <person name="Cai H."/>
            <person name="Collins K."/>
            <person name="Stewart B.A."/>
            <person name="Lee S.R."/>
            <person name="Wilamowska K."/>
            <person name="Weinberg Z."/>
            <person name="Ruzzo W.L."/>
            <person name="Wloga D."/>
            <person name="Gaertig J."/>
            <person name="Frankel J."/>
            <person name="Tsao C.-C."/>
            <person name="Gorovsky M.A."/>
            <person name="Keeling P.J."/>
            <person name="Waller R.F."/>
            <person name="Patron N.J."/>
            <person name="Cherry J.M."/>
            <person name="Stover N.A."/>
            <person name="Krieger C.J."/>
            <person name="del Toro C."/>
            <person name="Ryder H.F."/>
            <person name="Williamson S.C."/>
            <person name="Barbeau R.A."/>
            <person name="Hamilton E.P."/>
            <person name="Orias E."/>
        </authorList>
    </citation>
    <scope>NUCLEOTIDE SEQUENCE [LARGE SCALE GENOMIC DNA]</scope>
    <source>
        <strain evidence="3">SB210</strain>
    </source>
</reference>
<organism evidence="2 3">
    <name type="scientific">Tetrahymena thermophila (strain SB210)</name>
    <dbReference type="NCBI Taxonomy" id="312017"/>
    <lineage>
        <taxon>Eukaryota</taxon>
        <taxon>Sar</taxon>
        <taxon>Alveolata</taxon>
        <taxon>Ciliophora</taxon>
        <taxon>Intramacronucleata</taxon>
        <taxon>Oligohymenophorea</taxon>
        <taxon>Hymenostomatida</taxon>
        <taxon>Tetrahymenina</taxon>
        <taxon>Tetrahymenidae</taxon>
        <taxon>Tetrahymena</taxon>
    </lineage>
</organism>
<evidence type="ECO:0000256" key="1">
    <source>
        <dbReference type="SAM" id="MobiDB-lite"/>
    </source>
</evidence>
<feature type="compositionally biased region" description="Polar residues" evidence="1">
    <location>
        <begin position="572"/>
        <end position="583"/>
    </location>
</feature>
<proteinExistence type="predicted"/>
<dbReference type="Proteomes" id="UP000009168">
    <property type="component" value="Unassembled WGS sequence"/>
</dbReference>
<accession>I7MDE9</accession>
<protein>
    <submittedName>
        <fullName evidence="2">Uncharacterized protein</fullName>
    </submittedName>
</protein>
<dbReference type="KEGG" id="tet:TTHERM_00062650"/>
<evidence type="ECO:0000313" key="3">
    <source>
        <dbReference type="Proteomes" id="UP000009168"/>
    </source>
</evidence>